<feature type="compositionally biased region" description="Gly residues" evidence="4">
    <location>
        <begin position="259"/>
        <end position="272"/>
    </location>
</feature>
<dbReference type="EMBL" id="JANIIK010000037">
    <property type="protein sequence ID" value="KAJ3611079.1"/>
    <property type="molecule type" value="Genomic_DNA"/>
</dbReference>
<dbReference type="PANTHER" id="PTHR46054">
    <property type="entry name" value="MATERNAL EFFECT PROTEIN STAUFEN"/>
    <property type="match status" value="1"/>
</dbReference>
<feature type="domain" description="DRBM" evidence="5">
    <location>
        <begin position="84"/>
        <end position="152"/>
    </location>
</feature>
<dbReference type="GO" id="GO:0003729">
    <property type="term" value="F:mRNA binding"/>
    <property type="evidence" value="ECO:0007669"/>
    <property type="project" value="TreeGrafter"/>
</dbReference>
<dbReference type="InterPro" id="IPR032478">
    <property type="entry name" value="Staufen_C"/>
</dbReference>
<dbReference type="OrthoDB" id="10037267at2759"/>
<feature type="non-terminal residue" evidence="6">
    <location>
        <position position="645"/>
    </location>
</feature>
<accession>A0A9Q0IU70</accession>
<dbReference type="GO" id="GO:0098964">
    <property type="term" value="P:anterograde dendritic transport of messenger ribonucleoprotein complex"/>
    <property type="evidence" value="ECO:0007669"/>
    <property type="project" value="TreeGrafter"/>
</dbReference>
<feature type="region of interest" description="Disordered" evidence="4">
    <location>
        <begin position="254"/>
        <end position="293"/>
    </location>
</feature>
<dbReference type="CDD" id="cd19886">
    <property type="entry name" value="DSRM_STAU2_rpt4"/>
    <property type="match status" value="1"/>
</dbReference>
<evidence type="ECO:0000256" key="3">
    <source>
        <dbReference type="PROSITE-ProRule" id="PRU00266"/>
    </source>
</evidence>
<dbReference type="Gene3D" id="3.30.160.20">
    <property type="match status" value="3"/>
</dbReference>
<sequence>VSQVLKESGPPHMKSFLTRVSVGEFAAEGEGNSKKLSKKRAALSILQDLKKLPFIPVVEKPKTHYKKRPKTILKTGPDYGQGMNPVSRLAQIQQAKKEKEPEYLMLSERGMPRRREFIMQVKVSGEVATGTGPNKKVAKRNAAEAMLLQQGYKASVLPPGAATETQAGLPDKSRTPLAHRTPGLGSAGERHSSVAGQTHFAQALAVGVPESTGSPLAHTPLFLCALGDEVIIAPALSQKGLLHLSPDVYQEMEASRMQGSGGSGAPGSGPGGNYLNPQDPVGPYYGIQTSPPRPTATMARELLQNGQAAPAQQLDYLARIQGFQVQYSDGQSAKEFVTYLTLSPVQMTFHGTGTTLQASHDQSRRSGFDRPPAAGSEALGGWGGGTELPSLREANILSVPLPASVAPSTPTILPLLLPPPTSPPPSNPTYHPHLTSTLQPNLLPHLHPPTYHPHSTLQPNLPPHLHPPTYHPQITSNPTYHPHLASTLRPTTPTSPPPSNPTYHLTSTLHPPTYHPHPTSLHSPNLPPHLHPPIYHPHPTSLHPPTQPTTSPPPSNLPPPLHPPTQPTTSPPPSNLPPQITSNPTYHPHLASTLQPTTPTSPPPSNPTCRLPLPSCLLPCEAIHQALSCLPPTCPAQETPPWAGD</sequence>
<feature type="compositionally biased region" description="Low complexity" evidence="4">
    <location>
        <begin position="501"/>
        <end position="524"/>
    </location>
</feature>
<dbReference type="FunFam" id="3.30.160.20:FF:000007">
    <property type="entry name" value="Double-stranded RNA-binding protein Staufen homolog 1"/>
    <property type="match status" value="1"/>
</dbReference>
<evidence type="ECO:0000313" key="6">
    <source>
        <dbReference type="EMBL" id="KAJ3611079.1"/>
    </source>
</evidence>
<keyword evidence="1" id="KW-0677">Repeat</keyword>
<dbReference type="GO" id="GO:0035418">
    <property type="term" value="P:protein localization to synapse"/>
    <property type="evidence" value="ECO:0007669"/>
    <property type="project" value="TreeGrafter"/>
</dbReference>
<feature type="compositionally biased region" description="Pro residues" evidence="4">
    <location>
        <begin position="545"/>
        <end position="576"/>
    </location>
</feature>
<dbReference type="SMART" id="SM00358">
    <property type="entry name" value="DSRM"/>
    <property type="match status" value="2"/>
</dbReference>
<reference evidence="6" key="1">
    <citation type="submission" date="2022-07" db="EMBL/GenBank/DDBJ databases">
        <title>Chromosome-level genome of Muraenolepis orangiensis.</title>
        <authorList>
            <person name="Kim J."/>
        </authorList>
    </citation>
    <scope>NUCLEOTIDE SEQUENCE</scope>
    <source>
        <strain evidence="6">KU_S4_2022</strain>
        <tissue evidence="6">Muscle</tissue>
    </source>
</reference>
<dbReference type="GO" id="GO:0043025">
    <property type="term" value="C:neuronal cell body"/>
    <property type="evidence" value="ECO:0007669"/>
    <property type="project" value="TreeGrafter"/>
</dbReference>
<keyword evidence="2 3" id="KW-0694">RNA-binding</keyword>
<dbReference type="GO" id="GO:0010494">
    <property type="term" value="C:cytoplasmic stress granule"/>
    <property type="evidence" value="ECO:0007669"/>
    <property type="project" value="TreeGrafter"/>
</dbReference>
<evidence type="ECO:0000256" key="1">
    <source>
        <dbReference type="ARBA" id="ARBA00022737"/>
    </source>
</evidence>
<dbReference type="PROSITE" id="PS50137">
    <property type="entry name" value="DS_RBD"/>
    <property type="match status" value="2"/>
</dbReference>
<dbReference type="GO" id="GO:0007281">
    <property type="term" value="P:germ cell development"/>
    <property type="evidence" value="ECO:0007669"/>
    <property type="project" value="TreeGrafter"/>
</dbReference>
<dbReference type="Pfam" id="PF16482">
    <property type="entry name" value="Staufen_C"/>
    <property type="match status" value="1"/>
</dbReference>
<comment type="caution">
    <text evidence="6">The sequence shown here is derived from an EMBL/GenBank/DDBJ whole genome shotgun (WGS) entry which is preliminary data.</text>
</comment>
<evidence type="ECO:0000256" key="2">
    <source>
        <dbReference type="ARBA" id="ARBA00022884"/>
    </source>
</evidence>
<dbReference type="GO" id="GO:0008298">
    <property type="term" value="P:intracellular mRNA localization"/>
    <property type="evidence" value="ECO:0007669"/>
    <property type="project" value="TreeGrafter"/>
</dbReference>
<dbReference type="GO" id="GO:0005886">
    <property type="term" value="C:plasma membrane"/>
    <property type="evidence" value="ECO:0007669"/>
    <property type="project" value="TreeGrafter"/>
</dbReference>
<feature type="compositionally biased region" description="Pro residues" evidence="4">
    <location>
        <begin position="460"/>
        <end position="470"/>
    </location>
</feature>
<feature type="region of interest" description="Disordered" evidence="4">
    <location>
        <begin position="354"/>
        <end position="386"/>
    </location>
</feature>
<protein>
    <recommendedName>
        <fullName evidence="5">DRBM domain-containing protein</fullName>
    </recommendedName>
</protein>
<feature type="domain" description="DRBM" evidence="5">
    <location>
        <begin position="1"/>
        <end position="51"/>
    </location>
</feature>
<dbReference type="PANTHER" id="PTHR46054:SF1">
    <property type="entry name" value="DOUBLE-STRANDED RNA-BINDING PROTEIN STAUFEN HOMOLOG 2"/>
    <property type="match status" value="1"/>
</dbReference>
<dbReference type="FunFam" id="3.30.160.20:FF:000024">
    <property type="entry name" value="double-stranded RNA-binding protein Staufen homolog 1 isoform X1"/>
    <property type="match status" value="1"/>
</dbReference>
<organism evidence="6 7">
    <name type="scientific">Muraenolepis orangiensis</name>
    <name type="common">Patagonian moray cod</name>
    <dbReference type="NCBI Taxonomy" id="630683"/>
    <lineage>
        <taxon>Eukaryota</taxon>
        <taxon>Metazoa</taxon>
        <taxon>Chordata</taxon>
        <taxon>Craniata</taxon>
        <taxon>Vertebrata</taxon>
        <taxon>Euteleostomi</taxon>
        <taxon>Actinopterygii</taxon>
        <taxon>Neopterygii</taxon>
        <taxon>Teleostei</taxon>
        <taxon>Neoteleostei</taxon>
        <taxon>Acanthomorphata</taxon>
        <taxon>Zeiogadaria</taxon>
        <taxon>Gadariae</taxon>
        <taxon>Gadiformes</taxon>
        <taxon>Muraenolepidoidei</taxon>
        <taxon>Muraenolepididae</taxon>
        <taxon>Muraenolepis</taxon>
    </lineage>
</organism>
<evidence type="ECO:0000313" key="7">
    <source>
        <dbReference type="Proteomes" id="UP001148018"/>
    </source>
</evidence>
<feature type="compositionally biased region" description="Pro residues" evidence="4">
    <location>
        <begin position="525"/>
        <end position="536"/>
    </location>
</feature>
<dbReference type="InterPro" id="IPR014720">
    <property type="entry name" value="dsRBD_dom"/>
</dbReference>
<proteinExistence type="predicted"/>
<keyword evidence="7" id="KW-1185">Reference proteome</keyword>
<evidence type="ECO:0000256" key="4">
    <source>
        <dbReference type="SAM" id="MobiDB-lite"/>
    </source>
</evidence>
<feature type="region of interest" description="Disordered" evidence="4">
    <location>
        <begin position="448"/>
        <end position="608"/>
    </location>
</feature>
<dbReference type="InterPro" id="IPR044474">
    <property type="entry name" value="STAU2_DSRM_4"/>
</dbReference>
<evidence type="ECO:0000259" key="5">
    <source>
        <dbReference type="PROSITE" id="PS50137"/>
    </source>
</evidence>
<dbReference type="SUPFAM" id="SSF54768">
    <property type="entry name" value="dsRNA-binding domain-like"/>
    <property type="match status" value="2"/>
</dbReference>
<dbReference type="Pfam" id="PF00035">
    <property type="entry name" value="dsrm"/>
    <property type="match status" value="2"/>
</dbReference>
<dbReference type="GO" id="GO:0003725">
    <property type="term" value="F:double-stranded RNA binding"/>
    <property type="evidence" value="ECO:0007669"/>
    <property type="project" value="TreeGrafter"/>
</dbReference>
<dbReference type="InterPro" id="IPR051740">
    <property type="entry name" value="DRBM-containing_protein"/>
</dbReference>
<gene>
    <name evidence="6" type="ORF">NHX12_021095</name>
</gene>
<dbReference type="Proteomes" id="UP001148018">
    <property type="component" value="Unassembled WGS sequence"/>
</dbReference>
<name>A0A9Q0IU70_9TELE</name>
<dbReference type="AlphaFoldDB" id="A0A9Q0IU70"/>
<dbReference type="GO" id="GO:0032839">
    <property type="term" value="C:dendrite cytoplasm"/>
    <property type="evidence" value="ECO:0007669"/>
    <property type="project" value="GOC"/>
</dbReference>